<evidence type="ECO:0000313" key="1">
    <source>
        <dbReference type="EMBL" id="RBP00729.1"/>
    </source>
</evidence>
<comment type="caution">
    <text evidence="1">The sequence shown here is derived from an EMBL/GenBank/DDBJ whole genome shotgun (WGS) entry which is preliminary data.</text>
</comment>
<reference evidence="1 2" key="1">
    <citation type="submission" date="2018-06" db="EMBL/GenBank/DDBJ databases">
        <title>Genomic Encyclopedia of Type Strains, Phase IV (KMG-IV): sequencing the most valuable type-strain genomes for metagenomic binning, comparative biology and taxonomic classification.</title>
        <authorList>
            <person name="Goeker M."/>
        </authorList>
    </citation>
    <scope>NUCLEOTIDE SEQUENCE [LARGE SCALE GENOMIC DNA]</scope>
    <source>
        <strain evidence="1 2">DSM 15140</strain>
    </source>
</reference>
<dbReference type="OrthoDB" id="2112831at2"/>
<dbReference type="RefSeq" id="WP_113867604.1">
    <property type="nucleotide sequence ID" value="NZ_BAABQN010000002.1"/>
</dbReference>
<dbReference type="EMBL" id="QNRI01000002">
    <property type="protein sequence ID" value="RBP00729.1"/>
    <property type="molecule type" value="Genomic_DNA"/>
</dbReference>
<organism evidence="1 2">
    <name type="scientific">Paraliobacillus ryukyuensis</name>
    <dbReference type="NCBI Taxonomy" id="200904"/>
    <lineage>
        <taxon>Bacteria</taxon>
        <taxon>Bacillati</taxon>
        <taxon>Bacillota</taxon>
        <taxon>Bacilli</taxon>
        <taxon>Bacillales</taxon>
        <taxon>Bacillaceae</taxon>
        <taxon>Paraliobacillus</taxon>
    </lineage>
</organism>
<accession>A0A366EH20</accession>
<evidence type="ECO:0000313" key="2">
    <source>
        <dbReference type="Proteomes" id="UP000252254"/>
    </source>
</evidence>
<dbReference type="STRING" id="200904.GCA_900168775_00756"/>
<evidence type="ECO:0008006" key="3">
    <source>
        <dbReference type="Google" id="ProtNLM"/>
    </source>
</evidence>
<dbReference type="Pfam" id="PF20074">
    <property type="entry name" value="DUF6470"/>
    <property type="match status" value="1"/>
</dbReference>
<sequence length="196" mass="22252">MDLPQIRINSQPALISIQTNNAQQSIQQPKATQQISQPKADVQIEKTPSKLTIDQTQAWNDMGLKSAIVAQEEAAREGYQKVMQGIARRTRQGEQLMKIENNSKPIPNQAIENGHRKQKSFNIGWIPSVFSVSTDYRPAEIDISVQVNQPIINHTPNKPVFQYQRGAVETGIRQEADLQIDFENLKFHGINYEMFI</sequence>
<gene>
    <name evidence="1" type="ORF">DES48_102497</name>
</gene>
<name>A0A366EH20_9BACI</name>
<dbReference type="AlphaFoldDB" id="A0A366EH20"/>
<proteinExistence type="predicted"/>
<protein>
    <recommendedName>
        <fullName evidence="3">YviE</fullName>
    </recommendedName>
</protein>
<keyword evidence="2" id="KW-1185">Reference proteome</keyword>
<dbReference type="Proteomes" id="UP000252254">
    <property type="component" value="Unassembled WGS sequence"/>
</dbReference>
<dbReference type="InterPro" id="IPR045527">
    <property type="entry name" value="DUF6470"/>
</dbReference>